<organism evidence="2 3">
    <name type="scientific">Gordonia phage TZGordon</name>
    <dbReference type="NCBI Taxonomy" id="2744004"/>
    <lineage>
        <taxon>Viruses</taxon>
        <taxon>Duplodnaviria</taxon>
        <taxon>Heunggongvirae</taxon>
        <taxon>Uroviricota</taxon>
        <taxon>Caudoviricetes</taxon>
        <taxon>Ruthgordonvirinae</taxon>
        <taxon>Vendettavirus</taxon>
        <taxon>Vendettavirus tzgordon</taxon>
    </lineage>
</organism>
<protein>
    <submittedName>
        <fullName evidence="2">Minor tail protein</fullName>
    </submittedName>
</protein>
<dbReference type="SUPFAM" id="SSF69349">
    <property type="entry name" value="Phage fibre proteins"/>
    <property type="match status" value="1"/>
</dbReference>
<dbReference type="RefSeq" id="YP_010051118.1">
    <property type="nucleotide sequence ID" value="NC_054438.1"/>
</dbReference>
<proteinExistence type="predicted"/>
<dbReference type="InterPro" id="IPR041352">
    <property type="entry name" value="Mtd_N"/>
</dbReference>
<evidence type="ECO:0000313" key="3">
    <source>
        <dbReference type="Proteomes" id="UP000509569"/>
    </source>
</evidence>
<gene>
    <name evidence="2" type="primary">29</name>
    <name evidence="2" type="ORF">SEA_TZGORDON_29</name>
</gene>
<evidence type="ECO:0000259" key="1">
    <source>
        <dbReference type="Pfam" id="PF18454"/>
    </source>
</evidence>
<sequence>MATIIRFRRNTAAEAAASNPVLRAGEPGFAVDTNTLKVGDGVRAWNDLPDVGDDVGGLVVVWGDLDQDVRDRISARLTRDQADALYATVARVSAIESDVSALSDAVDQLDAGKVDRTNLTVRLYGTDGAGNQQFLVWGQSAATPNTIPRRTNTGAIFTADGTDPAHAVNRGQLDAGLAGKANASDLAGKADLVNGVVPTSQINGVTIGKTYPAASLAEMLALDANPGAVALRSDVDAVYMLMRTPASDPGSWFDLSSSAAGGVVSVNGQTATVILGKGDIGLGNVDNTADADKPISGPVAQALSGKVGTGDARLTNERVPVDGSVEWDKLGPTLQSDFAGVDAAARSAVQNKGGASGLRVGSLPATGEAGVLYAVV</sequence>
<dbReference type="Gene3D" id="2.10.10.30">
    <property type="match status" value="1"/>
</dbReference>
<reference evidence="2 3" key="1">
    <citation type="submission" date="2020-06" db="EMBL/GenBank/DDBJ databases">
        <authorList>
            <person name="Moran J."/>
            <person name="Kenna M."/>
            <person name="Ware V."/>
            <person name="Garlena R.A."/>
            <person name="Russell D.A."/>
            <person name="Pope W.H."/>
            <person name="Jacobs-Sera D."/>
            <person name="Hatfull G.F."/>
        </authorList>
    </citation>
    <scope>NUCLEOTIDE SEQUENCE [LARGE SCALE GENOMIC DNA]</scope>
</reference>
<feature type="domain" description="Major tropism determinant N-terminal" evidence="1">
    <location>
        <begin position="5"/>
        <end position="42"/>
    </location>
</feature>
<evidence type="ECO:0000313" key="2">
    <source>
        <dbReference type="EMBL" id="QKO02950.1"/>
    </source>
</evidence>
<keyword evidence="3" id="KW-1185">Reference proteome</keyword>
<dbReference type="GeneID" id="63911860"/>
<accession>A0A6N0A7G2</accession>
<dbReference type="KEGG" id="vg:63911860"/>
<name>A0A6N0A7G2_9CAUD</name>
<dbReference type="Proteomes" id="UP000509569">
    <property type="component" value="Segment"/>
</dbReference>
<dbReference type="Pfam" id="PF18454">
    <property type="entry name" value="Mtd_N"/>
    <property type="match status" value="1"/>
</dbReference>
<dbReference type="EMBL" id="MT553344">
    <property type="protein sequence ID" value="QKO02950.1"/>
    <property type="molecule type" value="Genomic_DNA"/>
</dbReference>